<feature type="transmembrane region" description="Helical" evidence="1">
    <location>
        <begin position="23"/>
        <end position="42"/>
    </location>
</feature>
<keyword evidence="1" id="KW-1133">Transmembrane helix</keyword>
<keyword evidence="1" id="KW-0472">Membrane</keyword>
<evidence type="ECO:0000256" key="1">
    <source>
        <dbReference type="SAM" id="Phobius"/>
    </source>
</evidence>
<keyword evidence="3" id="KW-1185">Reference proteome</keyword>
<evidence type="ECO:0000313" key="2">
    <source>
        <dbReference type="EMBL" id="BBI32244.1"/>
    </source>
</evidence>
<dbReference type="Proteomes" id="UP000289856">
    <property type="component" value="Chromosome"/>
</dbReference>
<evidence type="ECO:0000313" key="3">
    <source>
        <dbReference type="Proteomes" id="UP000289856"/>
    </source>
</evidence>
<dbReference type="RefSeq" id="WP_157993987.1">
    <property type="nucleotide sequence ID" value="NZ_AP019400.1"/>
</dbReference>
<organism evidence="2 3">
    <name type="scientific">Cohnella abietis</name>
    <dbReference type="NCBI Taxonomy" id="2507935"/>
    <lineage>
        <taxon>Bacteria</taxon>
        <taxon>Bacillati</taxon>
        <taxon>Bacillota</taxon>
        <taxon>Bacilli</taxon>
        <taxon>Bacillales</taxon>
        <taxon>Paenibacillaceae</taxon>
        <taxon>Cohnella</taxon>
    </lineage>
</organism>
<reference evidence="2 3" key="1">
    <citation type="submission" date="2019-01" db="EMBL/GenBank/DDBJ databases">
        <title>Complete genome sequence of Cohnella hallensis HS21 isolated from Korean fir (Abies koreana) rhizospheric soil.</title>
        <authorList>
            <person name="Jiang L."/>
            <person name="Kang S.W."/>
            <person name="Kim S."/>
            <person name="Jung J."/>
            <person name="Kim C.Y."/>
            <person name="Kim D.H."/>
            <person name="Kim S.W."/>
            <person name="Lee J."/>
        </authorList>
    </citation>
    <scope>NUCLEOTIDE SEQUENCE [LARGE SCALE GENOMIC DNA]</scope>
    <source>
        <strain evidence="2 3">HS21</strain>
    </source>
</reference>
<dbReference type="EMBL" id="AP019400">
    <property type="protein sequence ID" value="BBI32244.1"/>
    <property type="molecule type" value="Genomic_DNA"/>
</dbReference>
<dbReference type="KEGG" id="cohn:KCTCHS21_16430"/>
<sequence>MFLAETAAKAAEQFQLFGMSNRFWIIMIVLALFVVSILTSSYNEDKTKGL</sequence>
<protein>
    <submittedName>
        <fullName evidence="2">Uncharacterized protein</fullName>
    </submittedName>
</protein>
<dbReference type="OrthoDB" id="2680450at2"/>
<keyword evidence="1" id="KW-0812">Transmembrane</keyword>
<proteinExistence type="predicted"/>
<gene>
    <name evidence="2" type="ORF">KCTCHS21_16430</name>
</gene>
<accession>A0A3T1D2D2</accession>
<name>A0A3T1D2D2_9BACL</name>
<dbReference type="AlphaFoldDB" id="A0A3T1D2D2"/>